<accession>A0ABY9BMU2</accession>
<evidence type="ECO:0000313" key="3">
    <source>
        <dbReference type="EMBL" id="WJZ84243.1"/>
    </source>
</evidence>
<protein>
    <recommendedName>
        <fullName evidence="5">Aspartokinase 1, chloroplastic</fullName>
    </recommendedName>
</protein>
<feature type="region of interest" description="Disordered" evidence="2">
    <location>
        <begin position="178"/>
        <end position="205"/>
    </location>
</feature>
<dbReference type="Gene3D" id="3.40.1160.10">
    <property type="entry name" value="Acetylglutamate kinase-like"/>
    <property type="match status" value="1"/>
</dbReference>
<evidence type="ECO:0000313" key="4">
    <source>
        <dbReference type="Proteomes" id="UP001227230"/>
    </source>
</evidence>
<proteinExistence type="inferred from homology"/>
<dbReference type="Proteomes" id="UP001227230">
    <property type="component" value="Chromosome 3"/>
</dbReference>
<organism evidence="3 4">
    <name type="scientific">Vitis vinifera</name>
    <name type="common">Grape</name>
    <dbReference type="NCBI Taxonomy" id="29760"/>
    <lineage>
        <taxon>Eukaryota</taxon>
        <taxon>Viridiplantae</taxon>
        <taxon>Streptophyta</taxon>
        <taxon>Embryophyta</taxon>
        <taxon>Tracheophyta</taxon>
        <taxon>Spermatophyta</taxon>
        <taxon>Magnoliopsida</taxon>
        <taxon>eudicotyledons</taxon>
        <taxon>Gunneridae</taxon>
        <taxon>Pentapetalae</taxon>
        <taxon>rosids</taxon>
        <taxon>Vitales</taxon>
        <taxon>Vitaceae</taxon>
        <taxon>Viteae</taxon>
        <taxon>Vitis</taxon>
    </lineage>
</organism>
<dbReference type="EMBL" id="CP126650">
    <property type="protein sequence ID" value="WJZ84243.1"/>
    <property type="molecule type" value="Genomic_DNA"/>
</dbReference>
<name>A0ABY9BMU2_VITVI</name>
<reference evidence="3 4" key="1">
    <citation type="journal article" date="2023" name="Hortic Res">
        <title>The complete reference genome for grapevine (Vitis vinifera L.) genetics and breeding.</title>
        <authorList>
            <person name="Shi X."/>
            <person name="Cao S."/>
            <person name="Wang X."/>
            <person name="Huang S."/>
            <person name="Wang Y."/>
            <person name="Liu Z."/>
            <person name="Liu W."/>
            <person name="Leng X."/>
            <person name="Peng Y."/>
            <person name="Wang N."/>
            <person name="Wang Y."/>
            <person name="Ma Z."/>
            <person name="Xu X."/>
            <person name="Zhang F."/>
            <person name="Xue H."/>
            <person name="Zhong H."/>
            <person name="Wang Y."/>
            <person name="Zhang K."/>
            <person name="Velt A."/>
            <person name="Avia K."/>
            <person name="Holtgrawe D."/>
            <person name="Grimplet J."/>
            <person name="Matus J.T."/>
            <person name="Ware D."/>
            <person name="Wu X."/>
            <person name="Wang H."/>
            <person name="Liu C."/>
            <person name="Fang Y."/>
            <person name="Rustenholz C."/>
            <person name="Cheng Z."/>
            <person name="Xiao H."/>
            <person name="Zhou Y."/>
        </authorList>
    </citation>
    <scope>NUCLEOTIDE SEQUENCE [LARGE SCALE GENOMIC DNA]</scope>
    <source>
        <strain evidence="4">cv. Pinot noir / PN40024</strain>
        <tissue evidence="3">Leaf</tissue>
    </source>
</reference>
<evidence type="ECO:0008006" key="5">
    <source>
        <dbReference type="Google" id="ProtNLM"/>
    </source>
</evidence>
<sequence>MHTGTIVETFVRIIWLSIATNWAMLSASTRLSVINRGHLEQGRRQLENIIVDNHEDTMTKIGAMLHFRIVAAGEKDVEELAFYSAYYLAKYDAFDIGFITTDDFTNVDISEATYPAVAKRLYNDWINGPAIPIVTGLLGKGWKSGAVTILGRGGSDLIATSIGGALGLQEIQAEKADREGHSLGGTPQEHSASCRPEMAPSYSSTREWLCPYSHNEA</sequence>
<dbReference type="PANTHER" id="PTHR21499:SF59">
    <property type="entry name" value="ASPARTOKINASE"/>
    <property type="match status" value="1"/>
</dbReference>
<gene>
    <name evidence="3" type="ORF">VitviT2T_003856</name>
</gene>
<dbReference type="SUPFAM" id="SSF53633">
    <property type="entry name" value="Carbamate kinase-like"/>
    <property type="match status" value="1"/>
</dbReference>
<comment type="similarity">
    <text evidence="1">Belongs to the aspartokinase family.</text>
</comment>
<evidence type="ECO:0000256" key="2">
    <source>
        <dbReference type="SAM" id="MobiDB-lite"/>
    </source>
</evidence>
<keyword evidence="4" id="KW-1185">Reference proteome</keyword>
<dbReference type="PANTHER" id="PTHR21499">
    <property type="entry name" value="ASPARTATE KINASE"/>
    <property type="match status" value="1"/>
</dbReference>
<evidence type="ECO:0000256" key="1">
    <source>
        <dbReference type="ARBA" id="ARBA00010122"/>
    </source>
</evidence>
<dbReference type="InterPro" id="IPR036393">
    <property type="entry name" value="AceGlu_kinase-like_sf"/>
</dbReference>